<dbReference type="GO" id="GO:0016787">
    <property type="term" value="F:hydrolase activity"/>
    <property type="evidence" value="ECO:0007669"/>
    <property type="project" value="UniProtKB-KW"/>
</dbReference>
<proteinExistence type="inferred from homology"/>
<evidence type="ECO:0000256" key="4">
    <source>
        <dbReference type="ARBA" id="ARBA00022741"/>
    </source>
</evidence>
<dbReference type="SMART" id="SM00490">
    <property type="entry name" value="HELICc"/>
    <property type="match status" value="1"/>
</dbReference>
<keyword evidence="7" id="KW-0067">ATP-binding</keyword>
<comment type="similarity">
    <text evidence="2">Belongs to the helicase family. RecQ subfamily.</text>
</comment>
<feature type="domain" description="HRDC" evidence="14">
    <location>
        <begin position="461"/>
        <end position="536"/>
    </location>
</feature>
<dbReference type="Pfam" id="PF00270">
    <property type="entry name" value="DEAD"/>
    <property type="match status" value="1"/>
</dbReference>
<evidence type="ECO:0000256" key="10">
    <source>
        <dbReference type="ARBA" id="ARBA00034617"/>
    </source>
</evidence>
<dbReference type="InterPro" id="IPR001650">
    <property type="entry name" value="Helicase_C-like"/>
</dbReference>
<evidence type="ECO:0000259" key="15">
    <source>
        <dbReference type="PROSITE" id="PS51192"/>
    </source>
</evidence>
<dbReference type="InterPro" id="IPR027417">
    <property type="entry name" value="P-loop_NTPase"/>
</dbReference>
<dbReference type="InterPro" id="IPR011545">
    <property type="entry name" value="DEAD/DEAH_box_helicase_dom"/>
</dbReference>
<name>A0ABS9Z592_9HYPH</name>
<dbReference type="SMART" id="SM00487">
    <property type="entry name" value="DEXDc"/>
    <property type="match status" value="1"/>
</dbReference>
<dbReference type="Gene3D" id="1.10.150.80">
    <property type="entry name" value="HRDC domain"/>
    <property type="match status" value="1"/>
</dbReference>
<sequence length="536" mass="57777">MADLDAARAFLQARFGFADFLPGQAPAIEAALDGEDIFVLAPTGAGKSLVYQLPALVRPGLTVVVSPLVALMRDQAGKLAALGLPAAALYAELAPQEYRRICDGLESRRLRLLYVSPERLVDSGALALLRAADVRALAVDEAHCVSQWGHDFRPDYRRIAATADLLGRPQIIATTATASPRAREDIVENLFVRPPRLFVGSFRRPAIALAALVRDRDRLGQIVNLVRARRGRSGIVYCRTREAADRVAVALMGAGLAAASYHAGLPAELRAARQDEFLERSDLTIVATIAFGLGVDKPDVRFVIHYDAPEDLETLYQESGRAGRDGLPAEAVALYSPRAMAQLRAARFDLARLDPAAAERARALPDYFLGETCREQALLRALGEAAPPCGRCDNCHRGGSAARRAARFFRAAPREAWSLARHGLTSGFAALFPGPATAVETPAPAPEPAGEDWTRGRKILTVEQSRRLERLRAARLAIARKARLAPVRIIGDEALIRMVDSPPASLPELVAAYGDASGFLARYGISLVESAVIDNV</sequence>
<comment type="cofactor">
    <cofactor evidence="1">
        <name>Mg(2+)</name>
        <dbReference type="ChEBI" id="CHEBI:18420"/>
    </cofactor>
</comment>
<dbReference type="Gene3D" id="3.40.50.300">
    <property type="entry name" value="P-loop containing nucleotide triphosphate hydrolases"/>
    <property type="match status" value="2"/>
</dbReference>
<dbReference type="PANTHER" id="PTHR13710:SF105">
    <property type="entry name" value="ATP-DEPENDENT DNA HELICASE Q1"/>
    <property type="match status" value="1"/>
</dbReference>
<dbReference type="Pfam" id="PF16124">
    <property type="entry name" value="RecQ_Zn_bind"/>
    <property type="match status" value="1"/>
</dbReference>
<keyword evidence="3" id="KW-0479">Metal-binding</keyword>
<dbReference type="InterPro" id="IPR002121">
    <property type="entry name" value="HRDC_dom"/>
</dbReference>
<dbReference type="PROSITE" id="PS51194">
    <property type="entry name" value="HELICASE_CTER"/>
    <property type="match status" value="1"/>
</dbReference>
<evidence type="ECO:0000256" key="2">
    <source>
        <dbReference type="ARBA" id="ARBA00005446"/>
    </source>
</evidence>
<dbReference type="CDD" id="cd17920">
    <property type="entry name" value="DEXHc_RecQ"/>
    <property type="match status" value="1"/>
</dbReference>
<evidence type="ECO:0000256" key="9">
    <source>
        <dbReference type="ARBA" id="ARBA00023235"/>
    </source>
</evidence>
<dbReference type="Pfam" id="PF00570">
    <property type="entry name" value="HRDC"/>
    <property type="match status" value="1"/>
</dbReference>
<dbReference type="InterPro" id="IPR010997">
    <property type="entry name" value="HRDC-like_sf"/>
</dbReference>
<dbReference type="InterPro" id="IPR004589">
    <property type="entry name" value="DNA_helicase_ATP-dep_RecQ"/>
</dbReference>
<dbReference type="InterPro" id="IPR032284">
    <property type="entry name" value="RecQ_Zn-bd"/>
</dbReference>
<evidence type="ECO:0000256" key="12">
    <source>
        <dbReference type="ARBA" id="ARBA00044535"/>
    </source>
</evidence>
<keyword evidence="4" id="KW-0547">Nucleotide-binding</keyword>
<dbReference type="InterPro" id="IPR044876">
    <property type="entry name" value="HRDC_dom_sf"/>
</dbReference>
<dbReference type="Proteomes" id="UP001139104">
    <property type="component" value="Unassembled WGS sequence"/>
</dbReference>
<dbReference type="NCBIfam" id="TIGR00614">
    <property type="entry name" value="recQ_fam"/>
    <property type="match status" value="1"/>
</dbReference>
<keyword evidence="8" id="KW-0238">DNA-binding</keyword>
<dbReference type="Pfam" id="PF00271">
    <property type="entry name" value="Helicase_C"/>
    <property type="match status" value="1"/>
</dbReference>
<dbReference type="EC" id="5.6.2.4" evidence="11"/>
<comment type="caution">
    <text evidence="17">The sequence shown here is derived from an EMBL/GenBank/DDBJ whole genome shotgun (WGS) entry which is preliminary data.</text>
</comment>
<evidence type="ECO:0000256" key="6">
    <source>
        <dbReference type="ARBA" id="ARBA00022806"/>
    </source>
</evidence>
<dbReference type="PROSITE" id="PS50967">
    <property type="entry name" value="HRDC"/>
    <property type="match status" value="1"/>
</dbReference>
<protein>
    <recommendedName>
        <fullName evidence="12">ATP-dependent DNA helicase RecQ</fullName>
        <ecNumber evidence="11">5.6.2.4</ecNumber>
    </recommendedName>
    <alternativeName>
        <fullName evidence="13">DNA 3'-5' helicase RecQ</fullName>
    </alternativeName>
</protein>
<comment type="catalytic activity">
    <reaction evidence="10">
        <text>Couples ATP hydrolysis with the unwinding of duplex DNA by translocating in the 3'-5' direction.</text>
        <dbReference type="EC" id="5.6.2.4"/>
    </reaction>
</comment>
<keyword evidence="9" id="KW-0413">Isomerase</keyword>
<organism evidence="17 18">
    <name type="scientific">Candidatus Rhodoblastus alkanivorans</name>
    <dbReference type="NCBI Taxonomy" id="2954117"/>
    <lineage>
        <taxon>Bacteria</taxon>
        <taxon>Pseudomonadati</taxon>
        <taxon>Pseudomonadota</taxon>
        <taxon>Alphaproteobacteria</taxon>
        <taxon>Hyphomicrobiales</taxon>
        <taxon>Rhodoblastaceae</taxon>
        <taxon>Rhodoblastus</taxon>
    </lineage>
</organism>
<gene>
    <name evidence="17" type="ORF">K2U94_07665</name>
</gene>
<evidence type="ECO:0000313" key="17">
    <source>
        <dbReference type="EMBL" id="MCI4682641.1"/>
    </source>
</evidence>
<evidence type="ECO:0000313" key="18">
    <source>
        <dbReference type="Proteomes" id="UP001139104"/>
    </source>
</evidence>
<evidence type="ECO:0000256" key="7">
    <source>
        <dbReference type="ARBA" id="ARBA00022840"/>
    </source>
</evidence>
<dbReference type="SUPFAM" id="SSF47819">
    <property type="entry name" value="HRDC-like"/>
    <property type="match status" value="1"/>
</dbReference>
<dbReference type="SUPFAM" id="SSF52540">
    <property type="entry name" value="P-loop containing nucleoside triphosphate hydrolases"/>
    <property type="match status" value="1"/>
</dbReference>
<keyword evidence="5 17" id="KW-0378">Hydrolase</keyword>
<feature type="domain" description="Helicase C-terminal" evidence="16">
    <location>
        <begin position="218"/>
        <end position="368"/>
    </location>
</feature>
<evidence type="ECO:0000256" key="1">
    <source>
        <dbReference type="ARBA" id="ARBA00001946"/>
    </source>
</evidence>
<evidence type="ECO:0000256" key="5">
    <source>
        <dbReference type="ARBA" id="ARBA00022801"/>
    </source>
</evidence>
<keyword evidence="6 17" id="KW-0347">Helicase</keyword>
<evidence type="ECO:0000256" key="13">
    <source>
        <dbReference type="ARBA" id="ARBA00044550"/>
    </source>
</evidence>
<feature type="domain" description="Helicase ATP-binding" evidence="15">
    <location>
        <begin position="28"/>
        <end position="196"/>
    </location>
</feature>
<dbReference type="PANTHER" id="PTHR13710">
    <property type="entry name" value="DNA HELICASE RECQ FAMILY MEMBER"/>
    <property type="match status" value="1"/>
</dbReference>
<evidence type="ECO:0000256" key="11">
    <source>
        <dbReference type="ARBA" id="ARBA00034808"/>
    </source>
</evidence>
<reference evidence="17" key="1">
    <citation type="journal article" date="2022" name="ISME J.">
        <title>Identification of active gaseous-alkane degraders at natural gas seeps.</title>
        <authorList>
            <person name="Farhan Ul Haque M."/>
            <person name="Hernandez M."/>
            <person name="Crombie A.T."/>
            <person name="Murrell J.C."/>
        </authorList>
    </citation>
    <scope>NUCLEOTIDE SEQUENCE</scope>
    <source>
        <strain evidence="17">PC2</strain>
    </source>
</reference>
<dbReference type="GO" id="GO:0003678">
    <property type="term" value="F:DNA helicase activity"/>
    <property type="evidence" value="ECO:0007669"/>
    <property type="project" value="UniProtKB-EC"/>
</dbReference>
<dbReference type="EMBL" id="JAIVFP010000001">
    <property type="protein sequence ID" value="MCI4682641.1"/>
    <property type="molecule type" value="Genomic_DNA"/>
</dbReference>
<accession>A0ABS9Z592</accession>
<dbReference type="RefSeq" id="WP_243066639.1">
    <property type="nucleotide sequence ID" value="NZ_JAIVFK010000004.1"/>
</dbReference>
<evidence type="ECO:0000256" key="8">
    <source>
        <dbReference type="ARBA" id="ARBA00023125"/>
    </source>
</evidence>
<evidence type="ECO:0000259" key="16">
    <source>
        <dbReference type="PROSITE" id="PS51194"/>
    </source>
</evidence>
<dbReference type="InterPro" id="IPR014001">
    <property type="entry name" value="Helicase_ATP-bd"/>
</dbReference>
<evidence type="ECO:0000256" key="3">
    <source>
        <dbReference type="ARBA" id="ARBA00022723"/>
    </source>
</evidence>
<dbReference type="PROSITE" id="PS51192">
    <property type="entry name" value="HELICASE_ATP_BIND_1"/>
    <property type="match status" value="1"/>
</dbReference>
<evidence type="ECO:0000259" key="14">
    <source>
        <dbReference type="PROSITE" id="PS50967"/>
    </source>
</evidence>
<keyword evidence="18" id="KW-1185">Reference proteome</keyword>